<keyword evidence="4 10" id="KW-0560">Oxidoreductase</keyword>
<evidence type="ECO:0000259" key="11">
    <source>
        <dbReference type="SMART" id="SM00846"/>
    </source>
</evidence>
<evidence type="ECO:0000313" key="12">
    <source>
        <dbReference type="EMBL" id="SDL73272.1"/>
    </source>
</evidence>
<dbReference type="NCBIfam" id="TIGR01534">
    <property type="entry name" value="GAPDH-I"/>
    <property type="match status" value="1"/>
</dbReference>
<feature type="binding site" evidence="6">
    <location>
        <begin position="211"/>
        <end position="212"/>
    </location>
    <ligand>
        <name>D-glyceraldehyde 3-phosphate</name>
        <dbReference type="ChEBI" id="CHEBI:59776"/>
    </ligand>
</feature>
<feature type="active site" description="Nucleophile" evidence="5">
    <location>
        <position position="153"/>
    </location>
</feature>
<keyword evidence="7" id="KW-0547">Nucleotide-binding</keyword>
<dbReference type="InterPro" id="IPR006424">
    <property type="entry name" value="Glyceraldehyde-3-P_DH_1"/>
</dbReference>
<evidence type="ECO:0000256" key="7">
    <source>
        <dbReference type="PIRSR" id="PIRSR000149-3"/>
    </source>
</evidence>
<dbReference type="Proteomes" id="UP000199350">
    <property type="component" value="Chromosome I"/>
</dbReference>
<dbReference type="SUPFAM" id="SSF51735">
    <property type="entry name" value="NAD(P)-binding Rossmann-fold domains"/>
    <property type="match status" value="1"/>
</dbReference>
<dbReference type="STRING" id="38302.SAMN04488535_0588"/>
<dbReference type="GO" id="GO:0050661">
    <property type="term" value="F:NADP binding"/>
    <property type="evidence" value="ECO:0007669"/>
    <property type="project" value="InterPro"/>
</dbReference>
<keyword evidence="13" id="KW-1185">Reference proteome</keyword>
<name>A0A1G9MG78_9CORY</name>
<dbReference type="FunFam" id="3.40.50.720:FF:000001">
    <property type="entry name" value="Glyceraldehyde-3-phosphate dehydrogenase"/>
    <property type="match status" value="1"/>
</dbReference>
<evidence type="ECO:0000256" key="8">
    <source>
        <dbReference type="PIRSR" id="PIRSR000149-4"/>
    </source>
</evidence>
<evidence type="ECO:0000256" key="2">
    <source>
        <dbReference type="ARBA" id="ARBA00007406"/>
    </source>
</evidence>
<feature type="binding site" evidence="6">
    <location>
        <position position="183"/>
    </location>
    <ligand>
        <name>D-glyceraldehyde 3-phosphate</name>
        <dbReference type="ChEBI" id="CHEBI:59776"/>
    </ligand>
</feature>
<dbReference type="GO" id="GO:0005737">
    <property type="term" value="C:cytoplasm"/>
    <property type="evidence" value="ECO:0007669"/>
    <property type="project" value="UniProtKB-SubCell"/>
</dbReference>
<proteinExistence type="inferred from homology"/>
<dbReference type="InterPro" id="IPR020829">
    <property type="entry name" value="GlycerAld_3-P_DH_cat"/>
</dbReference>
<dbReference type="SMART" id="SM00846">
    <property type="entry name" value="Gp_dh_N"/>
    <property type="match status" value="1"/>
</dbReference>
<dbReference type="OrthoDB" id="9803304at2"/>
<dbReference type="SUPFAM" id="SSF55347">
    <property type="entry name" value="Glyceraldehyde-3-phosphate dehydrogenase-like, C-terminal domain"/>
    <property type="match status" value="1"/>
</dbReference>
<dbReference type="Gene3D" id="3.30.360.10">
    <property type="entry name" value="Dihydrodipicolinate Reductase, domain 2"/>
    <property type="match status" value="1"/>
</dbReference>
<dbReference type="InterPro" id="IPR020831">
    <property type="entry name" value="GlycerAld/Erythrose_P_DH"/>
</dbReference>
<gene>
    <name evidence="12" type="ORF">SAMN04488535_0588</name>
</gene>
<keyword evidence="7" id="KW-0520">NAD</keyword>
<dbReference type="Pfam" id="PF00044">
    <property type="entry name" value="Gp_dh_N"/>
    <property type="match status" value="1"/>
</dbReference>
<feature type="binding site" evidence="7">
    <location>
        <position position="36"/>
    </location>
    <ligand>
        <name>NAD(+)</name>
        <dbReference type="ChEBI" id="CHEBI:57540"/>
    </ligand>
</feature>
<dbReference type="Pfam" id="PF02800">
    <property type="entry name" value="Gp_dh_C"/>
    <property type="match status" value="1"/>
</dbReference>
<feature type="binding site" evidence="7">
    <location>
        <position position="317"/>
    </location>
    <ligand>
        <name>NAD(+)</name>
        <dbReference type="ChEBI" id="CHEBI:57540"/>
    </ligand>
</feature>
<dbReference type="GO" id="GO:0004365">
    <property type="term" value="F:glyceraldehyde-3-phosphate dehydrogenase (NAD+) (phosphorylating) activity"/>
    <property type="evidence" value="ECO:0007669"/>
    <property type="project" value="UniProtKB-ARBA"/>
</dbReference>
<dbReference type="InterPro" id="IPR020830">
    <property type="entry name" value="GlycerAld_3-P_DH_AS"/>
</dbReference>
<feature type="binding site" evidence="6">
    <location>
        <begin position="152"/>
        <end position="154"/>
    </location>
    <ligand>
        <name>D-glyceraldehyde 3-phosphate</name>
        <dbReference type="ChEBI" id="CHEBI:59776"/>
    </ligand>
</feature>
<evidence type="ECO:0000256" key="10">
    <source>
        <dbReference type="RuleBase" id="RU361160"/>
    </source>
</evidence>
<dbReference type="InterPro" id="IPR036291">
    <property type="entry name" value="NAD(P)-bd_dom_sf"/>
</dbReference>
<dbReference type="InterPro" id="IPR020828">
    <property type="entry name" value="GlycerAld_3-P_DH_NAD(P)-bd"/>
</dbReference>
<feature type="binding site" evidence="7">
    <location>
        <begin position="12"/>
        <end position="13"/>
    </location>
    <ligand>
        <name>NAD(+)</name>
        <dbReference type="ChEBI" id="CHEBI:57540"/>
    </ligand>
</feature>
<dbReference type="GO" id="GO:0006006">
    <property type="term" value="P:glucose metabolic process"/>
    <property type="evidence" value="ECO:0007669"/>
    <property type="project" value="InterPro"/>
</dbReference>
<reference evidence="13" key="1">
    <citation type="submission" date="2016-10" db="EMBL/GenBank/DDBJ databases">
        <authorList>
            <person name="Varghese N."/>
            <person name="Submissions S."/>
        </authorList>
    </citation>
    <scope>NUCLEOTIDE SEQUENCE [LARGE SCALE GENOMIC DNA]</scope>
    <source>
        <strain evidence="13">DSM 20632</strain>
    </source>
</reference>
<dbReference type="FunFam" id="3.30.360.10:FF:000002">
    <property type="entry name" value="Glyceraldehyde-3-phosphate dehydrogenase"/>
    <property type="match status" value="1"/>
</dbReference>
<feature type="domain" description="Glyceraldehyde 3-phosphate dehydrogenase NAD(P) binding" evidence="11">
    <location>
        <begin position="3"/>
        <end position="153"/>
    </location>
</feature>
<dbReference type="AlphaFoldDB" id="A0A1G9MG78"/>
<evidence type="ECO:0000256" key="4">
    <source>
        <dbReference type="ARBA" id="ARBA00023002"/>
    </source>
</evidence>
<dbReference type="EMBL" id="LT629700">
    <property type="protein sequence ID" value="SDL73272.1"/>
    <property type="molecule type" value="Genomic_DNA"/>
</dbReference>
<dbReference type="PRINTS" id="PR00078">
    <property type="entry name" value="G3PDHDRGNASE"/>
</dbReference>
<evidence type="ECO:0000256" key="9">
    <source>
        <dbReference type="RuleBase" id="RU000397"/>
    </source>
</evidence>
<feature type="binding site" evidence="6">
    <location>
        <position position="234"/>
    </location>
    <ligand>
        <name>D-glyceraldehyde 3-phosphate</name>
        <dbReference type="ChEBI" id="CHEBI:59776"/>
    </ligand>
</feature>
<evidence type="ECO:0000256" key="3">
    <source>
        <dbReference type="ARBA" id="ARBA00021022"/>
    </source>
</evidence>
<accession>A0A1G9MG78</accession>
<protein>
    <recommendedName>
        <fullName evidence="3 10">Glyceraldehyde-3-phosphate dehydrogenase</fullName>
        <ecNumber evidence="10">1.2.1.-</ecNumber>
    </recommendedName>
</protein>
<feature type="binding site" evidence="7">
    <location>
        <position position="122"/>
    </location>
    <ligand>
        <name>NAD(+)</name>
        <dbReference type="ChEBI" id="CHEBI:57540"/>
    </ligand>
</feature>
<dbReference type="PANTHER" id="PTHR43148">
    <property type="entry name" value="GLYCERALDEHYDE-3-PHOSPHATE DEHYDROGENASE 2"/>
    <property type="match status" value="1"/>
</dbReference>
<dbReference type="CDD" id="cd05214">
    <property type="entry name" value="GAPDH_I_N"/>
    <property type="match status" value="1"/>
</dbReference>
<evidence type="ECO:0000256" key="6">
    <source>
        <dbReference type="PIRSR" id="PIRSR000149-2"/>
    </source>
</evidence>
<dbReference type="EC" id="1.2.1.-" evidence="10"/>
<evidence type="ECO:0000256" key="5">
    <source>
        <dbReference type="PIRSR" id="PIRSR000149-1"/>
    </source>
</evidence>
<evidence type="ECO:0000313" key="13">
    <source>
        <dbReference type="Proteomes" id="UP000199350"/>
    </source>
</evidence>
<dbReference type="Gene3D" id="3.40.50.720">
    <property type="entry name" value="NAD(P)-binding Rossmann-like Domain"/>
    <property type="match status" value="1"/>
</dbReference>
<dbReference type="RefSeq" id="WP_092148540.1">
    <property type="nucleotide sequence ID" value="NZ_LT629700.1"/>
</dbReference>
<evidence type="ECO:0000256" key="1">
    <source>
        <dbReference type="ARBA" id="ARBA00004496"/>
    </source>
</evidence>
<dbReference type="CDD" id="cd18126">
    <property type="entry name" value="GAPDH_I_C"/>
    <property type="match status" value="1"/>
</dbReference>
<feature type="site" description="Activates thiol group during catalysis" evidence="8">
    <location>
        <position position="180"/>
    </location>
</feature>
<organism evidence="12 13">
    <name type="scientific">Corynebacterium mycetoides</name>
    <dbReference type="NCBI Taxonomy" id="38302"/>
    <lineage>
        <taxon>Bacteria</taxon>
        <taxon>Bacillati</taxon>
        <taxon>Actinomycetota</taxon>
        <taxon>Actinomycetes</taxon>
        <taxon>Mycobacteriales</taxon>
        <taxon>Corynebacteriaceae</taxon>
        <taxon>Corynebacterium</taxon>
    </lineage>
</organism>
<dbReference type="PIRSF" id="PIRSF000149">
    <property type="entry name" value="GAP_DH"/>
    <property type="match status" value="1"/>
</dbReference>
<comment type="similarity">
    <text evidence="2 9">Belongs to the glyceraldehyde-3-phosphate dehydrogenase family.</text>
</comment>
<sequence length="337" mass="36510">MTTRIGINGFGRIGRSSLRVILDNFEGDLEVVKINDLTGNETLAHLLKYDTAYGPLGREVEHDETSITVGGHRIEVSEEKDPANIAWGDQDVDIVLECTGKFRTKEDAKAHLDAGAKKVIISAPGKEVDGSFVWGVNHEDYTNQMNVISAASCTTNSLAPVAKIINDTFGIKSGLMTTVHAYTGDQRLQDAPHKDLRRARAAAQNIVPTTTGAAKAVAEVIPELKGKLDGFAMRVPTITGSATDLTLVLDRDVTVEEVNAAVKQATQEGDIAKALHYTEDPIVSSDIINTPYGGVFDAGMTRVIDGNMLKVICWYDNEHGYTEQFIRLAKTVGDKLN</sequence>
<comment type="subcellular location">
    <subcellularLocation>
        <location evidence="1">Cytoplasm</location>
    </subcellularLocation>
</comment>
<dbReference type="GO" id="GO:0051287">
    <property type="term" value="F:NAD binding"/>
    <property type="evidence" value="ECO:0007669"/>
    <property type="project" value="InterPro"/>
</dbReference>
<dbReference type="PROSITE" id="PS00071">
    <property type="entry name" value="GAPDH"/>
    <property type="match status" value="1"/>
</dbReference>